<comment type="caution">
    <text evidence="1">The sequence shown here is derived from an EMBL/GenBank/DDBJ whole genome shotgun (WGS) entry which is preliminary data.</text>
</comment>
<proteinExistence type="predicted"/>
<reference evidence="2" key="1">
    <citation type="journal article" date="2019" name="Int. J. Syst. Evol. Microbiol.">
        <title>The Global Catalogue of Microorganisms (GCM) 10K type strain sequencing project: providing services to taxonomists for standard genome sequencing and annotation.</title>
        <authorList>
            <consortium name="The Broad Institute Genomics Platform"/>
            <consortium name="The Broad Institute Genome Sequencing Center for Infectious Disease"/>
            <person name="Wu L."/>
            <person name="Ma J."/>
        </authorList>
    </citation>
    <scope>NUCLEOTIDE SEQUENCE [LARGE SCALE GENOMIC DNA]</scope>
    <source>
        <strain evidence="2">JCM 18302</strain>
    </source>
</reference>
<name>A0ABP9NU87_9PSEU</name>
<dbReference type="EMBL" id="BAABJO010000028">
    <property type="protein sequence ID" value="GAA5133870.1"/>
    <property type="molecule type" value="Genomic_DNA"/>
</dbReference>
<keyword evidence="2" id="KW-1185">Reference proteome</keyword>
<organism evidence="1 2">
    <name type="scientific">Pseudonocardia adelaidensis</name>
    <dbReference type="NCBI Taxonomy" id="648754"/>
    <lineage>
        <taxon>Bacteria</taxon>
        <taxon>Bacillati</taxon>
        <taxon>Actinomycetota</taxon>
        <taxon>Actinomycetes</taxon>
        <taxon>Pseudonocardiales</taxon>
        <taxon>Pseudonocardiaceae</taxon>
        <taxon>Pseudonocardia</taxon>
    </lineage>
</organism>
<sequence length="58" mass="6392">MVSEVPTVCFDAAHIDTESEVAERIAELREAGVDEFVGSTFGTSEQRARSRAFLLTCR</sequence>
<gene>
    <name evidence="1" type="ORF">GCM10023320_60700</name>
</gene>
<dbReference type="Proteomes" id="UP001500804">
    <property type="component" value="Unassembled WGS sequence"/>
</dbReference>
<accession>A0ABP9NU87</accession>
<evidence type="ECO:0000313" key="1">
    <source>
        <dbReference type="EMBL" id="GAA5133870.1"/>
    </source>
</evidence>
<evidence type="ECO:0000313" key="2">
    <source>
        <dbReference type="Proteomes" id="UP001500804"/>
    </source>
</evidence>
<protein>
    <submittedName>
        <fullName evidence="1">Uncharacterized protein</fullName>
    </submittedName>
</protein>